<dbReference type="GO" id="GO:0003924">
    <property type="term" value="F:GTPase activity"/>
    <property type="evidence" value="ECO:0007669"/>
    <property type="project" value="InterPro"/>
</dbReference>
<evidence type="ECO:0000313" key="4">
    <source>
        <dbReference type="EMBL" id="KAB0390208.1"/>
    </source>
</evidence>
<dbReference type="GO" id="GO:0005525">
    <property type="term" value="F:GTP binding"/>
    <property type="evidence" value="ECO:0007669"/>
    <property type="project" value="UniProtKB-KW"/>
</dbReference>
<reference evidence="4 5" key="1">
    <citation type="journal article" date="2019" name="PLoS ONE">
        <title>Genomic analyses reveal an absence of contemporary introgressive admixture between fin whales and blue whales, despite known hybrids.</title>
        <authorList>
            <person name="Westbury M.V."/>
            <person name="Petersen B."/>
            <person name="Lorenzen E.D."/>
        </authorList>
    </citation>
    <scope>NUCLEOTIDE SEQUENCE [LARGE SCALE GENOMIC DNA]</scope>
    <source>
        <strain evidence="4">FinWhale-01</strain>
    </source>
</reference>
<comment type="caution">
    <text evidence="4">The sequence shown here is derived from an EMBL/GenBank/DDBJ whole genome shotgun (WGS) entry which is preliminary data.</text>
</comment>
<evidence type="ECO:0000256" key="1">
    <source>
        <dbReference type="ARBA" id="ARBA00022741"/>
    </source>
</evidence>
<organism evidence="4 5">
    <name type="scientific">Balaenoptera physalus</name>
    <name type="common">Fin whale</name>
    <name type="synonym">Balaena physalus</name>
    <dbReference type="NCBI Taxonomy" id="9770"/>
    <lineage>
        <taxon>Eukaryota</taxon>
        <taxon>Metazoa</taxon>
        <taxon>Chordata</taxon>
        <taxon>Craniata</taxon>
        <taxon>Vertebrata</taxon>
        <taxon>Euteleostomi</taxon>
        <taxon>Mammalia</taxon>
        <taxon>Eutheria</taxon>
        <taxon>Laurasiatheria</taxon>
        <taxon>Artiodactyla</taxon>
        <taxon>Whippomorpha</taxon>
        <taxon>Cetacea</taxon>
        <taxon>Mysticeti</taxon>
        <taxon>Balaenopteridae</taxon>
        <taxon>Balaenoptera</taxon>
    </lineage>
</organism>
<dbReference type="PANTHER" id="PTHR23115">
    <property type="entry name" value="TRANSLATION FACTOR"/>
    <property type="match status" value="1"/>
</dbReference>
<evidence type="ECO:0000313" key="5">
    <source>
        <dbReference type="Proteomes" id="UP000437017"/>
    </source>
</evidence>
<dbReference type="Pfam" id="PF00009">
    <property type="entry name" value="GTP_EFTU"/>
    <property type="match status" value="1"/>
</dbReference>
<keyword evidence="5" id="KW-1185">Reference proteome</keyword>
<keyword evidence="2" id="KW-0342">GTP-binding</keyword>
<evidence type="ECO:0000256" key="2">
    <source>
        <dbReference type="ARBA" id="ARBA00023134"/>
    </source>
</evidence>
<dbReference type="SUPFAM" id="SSF52540">
    <property type="entry name" value="P-loop containing nucleoside triphosphate hydrolases"/>
    <property type="match status" value="1"/>
</dbReference>
<gene>
    <name evidence="4" type="ORF">E2I00_013459</name>
</gene>
<sequence length="238" mass="25895">MGKKKTHINIIIIGHVDSGKSTTTGHLIYKKEAAEMSKGSIKFAWVLDKMKAERKCGITMTSPYGSDCAMLIVAGSTGMFEAGISKNRQTCGEYATGLHAGCEATHHGCQQDGLRQTHPQHPMLPSRESATTWLPWPSCPLWANIAQHPHAWFKSWKTKRKEGNATGMTLLEALGSILPPTQLVNETLRLPLQDAHMTGSIGSVPVGCVETSFLKPGMEVTFDNPKALKSGDRAIVQM</sequence>
<name>A0A643BR89_BALPH</name>
<keyword evidence="1" id="KW-0547">Nucleotide-binding</keyword>
<dbReference type="Gene3D" id="3.40.50.300">
    <property type="entry name" value="P-loop containing nucleotide triphosphate hydrolases"/>
    <property type="match status" value="1"/>
</dbReference>
<dbReference type="Proteomes" id="UP000437017">
    <property type="component" value="Unassembled WGS sequence"/>
</dbReference>
<dbReference type="EMBL" id="SGJD01005848">
    <property type="protein sequence ID" value="KAB0390208.1"/>
    <property type="molecule type" value="Genomic_DNA"/>
</dbReference>
<dbReference type="InterPro" id="IPR050100">
    <property type="entry name" value="TRAFAC_GTPase_members"/>
</dbReference>
<accession>A0A643BR89</accession>
<dbReference type="AlphaFoldDB" id="A0A643BR89"/>
<feature type="domain" description="Tr-type G" evidence="3">
    <location>
        <begin position="5"/>
        <end position="62"/>
    </location>
</feature>
<dbReference type="OrthoDB" id="10435191at2759"/>
<evidence type="ECO:0000259" key="3">
    <source>
        <dbReference type="Pfam" id="PF00009"/>
    </source>
</evidence>
<proteinExistence type="predicted"/>
<protein>
    <recommendedName>
        <fullName evidence="3">Tr-type G domain-containing protein</fullName>
    </recommendedName>
</protein>
<dbReference type="InterPro" id="IPR027417">
    <property type="entry name" value="P-loop_NTPase"/>
</dbReference>
<dbReference type="Gene3D" id="2.40.30.10">
    <property type="entry name" value="Translation factors"/>
    <property type="match status" value="1"/>
</dbReference>
<dbReference type="InterPro" id="IPR000795">
    <property type="entry name" value="T_Tr_GTP-bd_dom"/>
</dbReference>